<dbReference type="InterPro" id="IPR001368">
    <property type="entry name" value="TNFR/NGFR_Cys_rich_reg"/>
</dbReference>
<dbReference type="EMBL" id="CACVKT020007413">
    <property type="protein sequence ID" value="CAC5407364.1"/>
    <property type="molecule type" value="Genomic_DNA"/>
</dbReference>
<evidence type="ECO:0000259" key="3">
    <source>
        <dbReference type="PROSITE" id="PS50050"/>
    </source>
</evidence>
<dbReference type="Pfam" id="PF00020">
    <property type="entry name" value="TNFR_c6"/>
    <property type="match status" value="1"/>
</dbReference>
<evidence type="ECO:0000256" key="2">
    <source>
        <dbReference type="SAM" id="Phobius"/>
    </source>
</evidence>
<comment type="caution">
    <text evidence="1">Lacks conserved residue(s) required for the propagation of feature annotation.</text>
</comment>
<keyword evidence="2" id="KW-0472">Membrane</keyword>
<keyword evidence="1" id="KW-1015">Disulfide bond</keyword>
<feature type="transmembrane region" description="Helical" evidence="2">
    <location>
        <begin position="66"/>
        <end position="90"/>
    </location>
</feature>
<gene>
    <name evidence="4" type="ORF">MCOR_40848</name>
</gene>
<evidence type="ECO:0000256" key="1">
    <source>
        <dbReference type="PROSITE-ProRule" id="PRU00206"/>
    </source>
</evidence>
<protein>
    <recommendedName>
        <fullName evidence="3">TNFR-Cys domain-containing protein</fullName>
    </recommendedName>
</protein>
<feature type="repeat" description="TNFR-Cys" evidence="1">
    <location>
        <begin position="4"/>
        <end position="45"/>
    </location>
</feature>
<keyword evidence="5" id="KW-1185">Reference proteome</keyword>
<keyword evidence="2" id="KW-1133">Transmembrane helix</keyword>
<evidence type="ECO:0000313" key="4">
    <source>
        <dbReference type="EMBL" id="CAC5407364.1"/>
    </source>
</evidence>
<accession>A0A6J8DJR4</accession>
<keyword evidence="2" id="KW-0812">Transmembrane</keyword>
<organism evidence="4 5">
    <name type="scientific">Mytilus coruscus</name>
    <name type="common">Sea mussel</name>
    <dbReference type="NCBI Taxonomy" id="42192"/>
    <lineage>
        <taxon>Eukaryota</taxon>
        <taxon>Metazoa</taxon>
        <taxon>Spiralia</taxon>
        <taxon>Lophotrochozoa</taxon>
        <taxon>Mollusca</taxon>
        <taxon>Bivalvia</taxon>
        <taxon>Autobranchia</taxon>
        <taxon>Pteriomorphia</taxon>
        <taxon>Mytilida</taxon>
        <taxon>Mytiloidea</taxon>
        <taxon>Mytilidae</taxon>
        <taxon>Mytilinae</taxon>
        <taxon>Mytilus</taxon>
    </lineage>
</organism>
<feature type="disulfide bond" evidence="1">
    <location>
        <begin position="27"/>
        <end position="45"/>
    </location>
</feature>
<dbReference type="AlphaFoldDB" id="A0A6J8DJR4"/>
<reference evidence="4 5" key="1">
    <citation type="submission" date="2020-06" db="EMBL/GenBank/DDBJ databases">
        <authorList>
            <person name="Li R."/>
            <person name="Bekaert M."/>
        </authorList>
    </citation>
    <scope>NUCLEOTIDE SEQUENCE [LARGE SCALE GENOMIC DNA]</scope>
    <source>
        <strain evidence="5">wild</strain>
    </source>
</reference>
<sequence>MCTECIEGYTYSSSESLNQCLECERKCPNHTHMLHPCNSTHNIECVPNKHSGIPVKENIKTKSSNAITIGVGCGGAVLVVLTIACICIFVKRRTYRSPTNLTPLLNALMRDSLQDDDGINWQKFFNLFQHKIDVLPDWEHFIRTLFTLSEKAENGERAVNEAKVKHEQDQYHSRLYYVLMKWTHCFNNDNDVEMFNILCAAVNKHKMRPVTI</sequence>
<feature type="domain" description="TNFR-Cys" evidence="3">
    <location>
        <begin position="4"/>
        <end position="45"/>
    </location>
</feature>
<evidence type="ECO:0000313" key="5">
    <source>
        <dbReference type="Proteomes" id="UP000507470"/>
    </source>
</evidence>
<dbReference type="PROSITE" id="PS50050">
    <property type="entry name" value="TNFR_NGFR_2"/>
    <property type="match status" value="1"/>
</dbReference>
<dbReference type="Gene3D" id="2.10.50.10">
    <property type="entry name" value="Tumor Necrosis Factor Receptor, subunit A, domain 2"/>
    <property type="match status" value="1"/>
</dbReference>
<name>A0A6J8DJR4_MYTCO</name>
<dbReference type="SMART" id="SM00208">
    <property type="entry name" value="TNFR"/>
    <property type="match status" value="1"/>
</dbReference>
<proteinExistence type="predicted"/>
<feature type="disulfide bond" evidence="1">
    <location>
        <begin position="5"/>
        <end position="20"/>
    </location>
</feature>
<dbReference type="Proteomes" id="UP000507470">
    <property type="component" value="Unassembled WGS sequence"/>
</dbReference>